<dbReference type="AlphaFoldDB" id="A0A0G4GY88"/>
<keyword evidence="3" id="KW-1185">Reference proteome</keyword>
<accession>A0A0G4GY88</accession>
<evidence type="ECO:0000313" key="2">
    <source>
        <dbReference type="EMBL" id="CEM36030.1"/>
    </source>
</evidence>
<name>A0A0G4GY88_VITBC</name>
<organism evidence="2 3">
    <name type="scientific">Vitrella brassicaformis (strain CCMP3155)</name>
    <dbReference type="NCBI Taxonomy" id="1169540"/>
    <lineage>
        <taxon>Eukaryota</taxon>
        <taxon>Sar</taxon>
        <taxon>Alveolata</taxon>
        <taxon>Colpodellida</taxon>
        <taxon>Vitrellaceae</taxon>
        <taxon>Vitrella</taxon>
    </lineage>
</organism>
<feature type="region of interest" description="Disordered" evidence="1">
    <location>
        <begin position="1"/>
        <end position="26"/>
    </location>
</feature>
<dbReference type="VEuPathDB" id="CryptoDB:Vbra_1091"/>
<dbReference type="InParanoid" id="A0A0G4GY88"/>
<dbReference type="EMBL" id="CDMY01000876">
    <property type="protein sequence ID" value="CEM36030.1"/>
    <property type="molecule type" value="Genomic_DNA"/>
</dbReference>
<sequence length="198" mass="22418">MRSSSSSSTQQQVPRQNRSGSMSAREYEKRLKEVLLEVKKARRPSEPETISLKGIWDPLEFAGGLDGCGGLYHEAQQVWKQKKAAVVHPYSSIILTNVPKTERKSNNRWRDYEKGNMGELGICSGDCGENQALALAVRAKDPSKGITFADIMSEMQAYENGKMCSFYTDETEAVSCARREYCGRYRLEYGRDYTYLDL</sequence>
<evidence type="ECO:0000313" key="3">
    <source>
        <dbReference type="Proteomes" id="UP000041254"/>
    </source>
</evidence>
<reference evidence="2 3" key="1">
    <citation type="submission" date="2014-11" db="EMBL/GenBank/DDBJ databases">
        <authorList>
            <person name="Zhu J."/>
            <person name="Qi W."/>
            <person name="Song R."/>
        </authorList>
    </citation>
    <scope>NUCLEOTIDE SEQUENCE [LARGE SCALE GENOMIC DNA]</scope>
</reference>
<protein>
    <submittedName>
        <fullName evidence="2">Uncharacterized protein</fullName>
    </submittedName>
</protein>
<feature type="compositionally biased region" description="Polar residues" evidence="1">
    <location>
        <begin position="9"/>
        <end position="22"/>
    </location>
</feature>
<evidence type="ECO:0000256" key="1">
    <source>
        <dbReference type="SAM" id="MobiDB-lite"/>
    </source>
</evidence>
<dbReference type="Proteomes" id="UP000041254">
    <property type="component" value="Unassembled WGS sequence"/>
</dbReference>
<gene>
    <name evidence="2" type="ORF">Vbra_1091</name>
</gene>
<proteinExistence type="predicted"/>
<dbReference type="PhylomeDB" id="A0A0G4GY88"/>